<organism evidence="2 3">
    <name type="scientific">Platanthera zijinensis</name>
    <dbReference type="NCBI Taxonomy" id="2320716"/>
    <lineage>
        <taxon>Eukaryota</taxon>
        <taxon>Viridiplantae</taxon>
        <taxon>Streptophyta</taxon>
        <taxon>Embryophyta</taxon>
        <taxon>Tracheophyta</taxon>
        <taxon>Spermatophyta</taxon>
        <taxon>Magnoliopsida</taxon>
        <taxon>Liliopsida</taxon>
        <taxon>Asparagales</taxon>
        <taxon>Orchidaceae</taxon>
        <taxon>Orchidoideae</taxon>
        <taxon>Orchideae</taxon>
        <taxon>Orchidinae</taxon>
        <taxon>Platanthera</taxon>
    </lineage>
</organism>
<dbReference type="InterPro" id="IPR007317">
    <property type="entry name" value="GET4"/>
</dbReference>
<dbReference type="FunFam" id="1.25.40.10:FF:000387">
    <property type="entry name" value="Golgi to ER traffic protein 4"/>
    <property type="match status" value="1"/>
</dbReference>
<dbReference type="AlphaFoldDB" id="A0AAP0BHM8"/>
<sequence length="353" mass="40561">MSRMMRQQTRRGVLPSPQEIMQTLEKSVNEGNAYGALQLYKTYSARYASAEKYNDALEILQAGAILQLQHSEVTSGAELATLFVEILIKGKFLFSEETLDRIRKIYQAFPKLSMPHHLTDQDDDDMERLSEALVAAKTRVEVCSSFLKSALRWSAEYGSSKSGCPELHYMLAEYIYSESPELDMAKVTVHFVRGNNPEKFASSLANFMGKCYPGEDDLAIARAVLMYLSQGDLRDANKLVGELRKQLEVKQQTLPKSDLITFVVYLLETLERDALPLFRMLRQKYKSSIDRERLFDELLDDVAEKFYGVRRQAAFPSMFGDIFKDMNPHPRCRMKIWPANIWSWTKVFILPML</sequence>
<evidence type="ECO:0000313" key="2">
    <source>
        <dbReference type="EMBL" id="KAK8939123.1"/>
    </source>
</evidence>
<dbReference type="InterPro" id="IPR011990">
    <property type="entry name" value="TPR-like_helical_dom_sf"/>
</dbReference>
<dbReference type="Proteomes" id="UP001418222">
    <property type="component" value="Unassembled WGS sequence"/>
</dbReference>
<reference evidence="2 3" key="1">
    <citation type="journal article" date="2022" name="Nat. Plants">
        <title>Genomes of leafy and leafless Platanthera orchids illuminate the evolution of mycoheterotrophy.</title>
        <authorList>
            <person name="Li M.H."/>
            <person name="Liu K.W."/>
            <person name="Li Z."/>
            <person name="Lu H.C."/>
            <person name="Ye Q.L."/>
            <person name="Zhang D."/>
            <person name="Wang J.Y."/>
            <person name="Li Y.F."/>
            <person name="Zhong Z.M."/>
            <person name="Liu X."/>
            <person name="Yu X."/>
            <person name="Liu D.K."/>
            <person name="Tu X.D."/>
            <person name="Liu B."/>
            <person name="Hao Y."/>
            <person name="Liao X.Y."/>
            <person name="Jiang Y.T."/>
            <person name="Sun W.H."/>
            <person name="Chen J."/>
            <person name="Chen Y.Q."/>
            <person name="Ai Y."/>
            <person name="Zhai J.W."/>
            <person name="Wu S.S."/>
            <person name="Zhou Z."/>
            <person name="Hsiao Y.Y."/>
            <person name="Wu W.L."/>
            <person name="Chen Y.Y."/>
            <person name="Lin Y.F."/>
            <person name="Hsu J.L."/>
            <person name="Li C.Y."/>
            <person name="Wang Z.W."/>
            <person name="Zhao X."/>
            <person name="Zhong W.Y."/>
            <person name="Ma X.K."/>
            <person name="Ma L."/>
            <person name="Huang J."/>
            <person name="Chen G.Z."/>
            <person name="Huang M.Z."/>
            <person name="Huang L."/>
            <person name="Peng D.H."/>
            <person name="Luo Y.B."/>
            <person name="Zou S.Q."/>
            <person name="Chen S.P."/>
            <person name="Lan S."/>
            <person name="Tsai W.C."/>
            <person name="Van de Peer Y."/>
            <person name="Liu Z.J."/>
        </authorList>
    </citation>
    <scope>NUCLEOTIDE SEQUENCE [LARGE SCALE GENOMIC DNA]</scope>
    <source>
        <strain evidence="2">Lor287</strain>
    </source>
</reference>
<dbReference type="Gene3D" id="1.25.40.10">
    <property type="entry name" value="Tetratricopeptide repeat domain"/>
    <property type="match status" value="1"/>
</dbReference>
<dbReference type="GO" id="GO:0045048">
    <property type="term" value="P:protein insertion into ER membrane"/>
    <property type="evidence" value="ECO:0007669"/>
    <property type="project" value="InterPro"/>
</dbReference>
<accession>A0AAP0BHM8</accession>
<evidence type="ECO:0008006" key="4">
    <source>
        <dbReference type="Google" id="ProtNLM"/>
    </source>
</evidence>
<evidence type="ECO:0000256" key="1">
    <source>
        <dbReference type="ARBA" id="ARBA00005351"/>
    </source>
</evidence>
<keyword evidence="3" id="KW-1185">Reference proteome</keyword>
<gene>
    <name evidence="2" type="ORF">KSP39_PZI010849</name>
</gene>
<evidence type="ECO:0000313" key="3">
    <source>
        <dbReference type="Proteomes" id="UP001418222"/>
    </source>
</evidence>
<dbReference type="GO" id="GO:0005829">
    <property type="term" value="C:cytosol"/>
    <property type="evidence" value="ECO:0007669"/>
    <property type="project" value="TreeGrafter"/>
</dbReference>
<dbReference type="PANTHER" id="PTHR12875:SF0">
    <property type="entry name" value="GOLGI TO ER TRAFFIC PROTEIN 4 HOMOLOG"/>
    <property type="match status" value="1"/>
</dbReference>
<proteinExistence type="inferred from homology"/>
<dbReference type="PANTHER" id="PTHR12875">
    <property type="entry name" value="GOLGI TO ER TRAFFIC PROTEIN 4 HOMOLOG"/>
    <property type="match status" value="1"/>
</dbReference>
<protein>
    <recommendedName>
        <fullName evidence="4">Golgi to ER traffic protein 4 homolog</fullName>
    </recommendedName>
</protein>
<dbReference type="EMBL" id="JBBWWQ010000009">
    <property type="protein sequence ID" value="KAK8939123.1"/>
    <property type="molecule type" value="Genomic_DNA"/>
</dbReference>
<dbReference type="Pfam" id="PF04190">
    <property type="entry name" value="GET4"/>
    <property type="match status" value="1"/>
</dbReference>
<name>A0AAP0BHM8_9ASPA</name>
<comment type="caution">
    <text evidence="2">The sequence shown here is derived from an EMBL/GenBank/DDBJ whole genome shotgun (WGS) entry which is preliminary data.</text>
</comment>
<comment type="similarity">
    <text evidence="1">Belongs to the GET4 family.</text>
</comment>